<keyword evidence="4" id="KW-0997">Cell inner membrane</keyword>
<keyword evidence="17" id="KW-1185">Reference proteome</keyword>
<evidence type="ECO:0000256" key="2">
    <source>
        <dbReference type="ARBA" id="ARBA00022448"/>
    </source>
</evidence>
<evidence type="ECO:0000256" key="11">
    <source>
        <dbReference type="ARBA" id="ARBA00023075"/>
    </source>
</evidence>
<evidence type="ECO:0000256" key="1">
    <source>
        <dbReference type="ARBA" id="ARBA00004127"/>
    </source>
</evidence>
<evidence type="ECO:0000256" key="5">
    <source>
        <dbReference type="ARBA" id="ARBA00022692"/>
    </source>
</evidence>
<dbReference type="GO" id="GO:0016655">
    <property type="term" value="F:oxidoreductase activity, acting on NAD(P)H, quinone or similar compound as acceptor"/>
    <property type="evidence" value="ECO:0007669"/>
    <property type="project" value="InterPro"/>
</dbReference>
<dbReference type="PANTHER" id="PTHR30586">
    <property type="entry name" value="ELECTRON TRANSPORT COMPLEX PROTEIN RNFE"/>
    <property type="match status" value="1"/>
</dbReference>
<feature type="transmembrane region" description="Helical" evidence="15">
    <location>
        <begin position="135"/>
        <end position="162"/>
    </location>
</feature>
<dbReference type="InterPro" id="IPR003667">
    <property type="entry name" value="NqrDE/RnfAE"/>
</dbReference>
<feature type="transmembrane region" description="Helical" evidence="15">
    <location>
        <begin position="68"/>
        <end position="90"/>
    </location>
</feature>
<evidence type="ECO:0000256" key="12">
    <source>
        <dbReference type="ARBA" id="ARBA00023136"/>
    </source>
</evidence>
<evidence type="ECO:0000256" key="15">
    <source>
        <dbReference type="SAM" id="Phobius"/>
    </source>
</evidence>
<keyword evidence="9" id="KW-0915">Sodium</keyword>
<evidence type="ECO:0000256" key="7">
    <source>
        <dbReference type="ARBA" id="ARBA00022989"/>
    </source>
</evidence>
<evidence type="ECO:0000256" key="14">
    <source>
        <dbReference type="ARBA" id="ARBA00023231"/>
    </source>
</evidence>
<feature type="transmembrane region" description="Helical" evidence="15">
    <location>
        <begin position="20"/>
        <end position="47"/>
    </location>
</feature>
<dbReference type="InterPro" id="IPR011292">
    <property type="entry name" value="NqrD"/>
</dbReference>
<proteinExistence type="predicted"/>
<evidence type="ECO:0000256" key="3">
    <source>
        <dbReference type="ARBA" id="ARBA00022475"/>
    </source>
</evidence>
<evidence type="ECO:0000256" key="13">
    <source>
        <dbReference type="ARBA" id="ARBA00023201"/>
    </source>
</evidence>
<keyword evidence="8" id="KW-0520">NAD</keyword>
<feature type="transmembrane region" description="Helical" evidence="15">
    <location>
        <begin position="96"/>
        <end position="114"/>
    </location>
</feature>
<comment type="subcellular location">
    <subcellularLocation>
        <location evidence="1">Endomembrane system</location>
        <topology evidence="1">Multi-pass membrane protein</topology>
    </subcellularLocation>
</comment>
<evidence type="ECO:0000256" key="8">
    <source>
        <dbReference type="ARBA" id="ARBA00023027"/>
    </source>
</evidence>
<evidence type="ECO:0000256" key="9">
    <source>
        <dbReference type="ARBA" id="ARBA00023053"/>
    </source>
</evidence>
<dbReference type="EMBL" id="CYUD01000001">
    <property type="protein sequence ID" value="CUJ83147.1"/>
    <property type="molecule type" value="Genomic_DNA"/>
</dbReference>
<dbReference type="NCBIfam" id="NF006777">
    <property type="entry name" value="PRK09292.1"/>
    <property type="match status" value="1"/>
</dbReference>
<dbReference type="GO" id="GO:0012505">
    <property type="term" value="C:endomembrane system"/>
    <property type="evidence" value="ECO:0007669"/>
    <property type="project" value="UniProtKB-SubCell"/>
</dbReference>
<feature type="transmembrane region" description="Helical" evidence="15">
    <location>
        <begin position="174"/>
        <end position="194"/>
    </location>
</feature>
<dbReference type="NCBIfam" id="NF009070">
    <property type="entry name" value="PRK12405.1"/>
    <property type="match status" value="1"/>
</dbReference>
<dbReference type="Pfam" id="PF02508">
    <property type="entry name" value="Rnf-Nqr"/>
    <property type="match status" value="1"/>
</dbReference>
<keyword evidence="13" id="KW-0739">Sodium transport</keyword>
<keyword evidence="7 15" id="KW-1133">Transmembrane helix</keyword>
<dbReference type="STRING" id="1715692.RUE5091_00075"/>
<dbReference type="RefSeq" id="WP_058280329.1">
    <property type="nucleotide sequence ID" value="NZ_CYUD01000001.1"/>
</dbReference>
<dbReference type="OrthoDB" id="9782945at2"/>
<dbReference type="AlphaFoldDB" id="A0A0P1I0I8"/>
<evidence type="ECO:0000256" key="6">
    <source>
        <dbReference type="ARBA" id="ARBA00022967"/>
    </source>
</evidence>
<keyword evidence="3" id="KW-1003">Cell membrane</keyword>
<evidence type="ECO:0000256" key="4">
    <source>
        <dbReference type="ARBA" id="ARBA00022519"/>
    </source>
</evidence>
<organism evidence="16 17">
    <name type="scientific">Ruegeria denitrificans</name>
    <dbReference type="NCBI Taxonomy" id="1715692"/>
    <lineage>
        <taxon>Bacteria</taxon>
        <taxon>Pseudomonadati</taxon>
        <taxon>Pseudomonadota</taxon>
        <taxon>Alphaproteobacteria</taxon>
        <taxon>Rhodobacterales</taxon>
        <taxon>Roseobacteraceae</taxon>
        <taxon>Ruegeria</taxon>
    </lineage>
</organism>
<reference evidence="17" key="1">
    <citation type="submission" date="2015-09" db="EMBL/GenBank/DDBJ databases">
        <authorList>
            <person name="Rodrigo-Torres L."/>
            <person name="Arahal D.R."/>
        </authorList>
    </citation>
    <scope>NUCLEOTIDE SEQUENCE [LARGE SCALE GENOMIC DNA]</scope>
    <source>
        <strain evidence="17">CECT 5091</strain>
    </source>
</reference>
<keyword evidence="10" id="KW-0406">Ion transport</keyword>
<dbReference type="Proteomes" id="UP000051260">
    <property type="component" value="Unassembled WGS sequence"/>
</dbReference>
<dbReference type="EC" id="1.6.5.-" evidence="16"/>
<gene>
    <name evidence="16" type="primary">nqrD_1</name>
    <name evidence="16" type="ORF">RUE5091_00075</name>
</gene>
<dbReference type="GO" id="GO:0006814">
    <property type="term" value="P:sodium ion transport"/>
    <property type="evidence" value="ECO:0007669"/>
    <property type="project" value="UniProtKB-KW"/>
</dbReference>
<dbReference type="PANTHER" id="PTHR30586:SF1">
    <property type="entry name" value="NA(+)-TRANSLOCATING NADH-QUINONE REDUCTASE SUBUNIT D"/>
    <property type="match status" value="1"/>
</dbReference>
<keyword evidence="16" id="KW-0560">Oxidoreductase</keyword>
<evidence type="ECO:0000313" key="16">
    <source>
        <dbReference type="EMBL" id="CUJ83147.1"/>
    </source>
</evidence>
<dbReference type="NCBIfam" id="TIGR01939">
    <property type="entry name" value="nqrD"/>
    <property type="match status" value="1"/>
</dbReference>
<keyword evidence="14" id="KW-0535">Nitrogen fixation</keyword>
<dbReference type="PIRSF" id="PIRSF006102">
    <property type="entry name" value="NQR_DE"/>
    <property type="match status" value="1"/>
</dbReference>
<keyword evidence="6" id="KW-1278">Translocase</keyword>
<evidence type="ECO:0000313" key="17">
    <source>
        <dbReference type="Proteomes" id="UP000051260"/>
    </source>
</evidence>
<protein>
    <submittedName>
        <fullName evidence="16">Na(+)-translocating NADH-quinone reductase subunit D</fullName>
        <ecNumber evidence="16">1.6.5.-</ecNumber>
    </submittedName>
</protein>
<keyword evidence="11" id="KW-0830">Ubiquinone</keyword>
<keyword evidence="12 15" id="KW-0472">Membrane</keyword>
<accession>A0A0P1I0I8</accession>
<sequence length="226" mass="24039">MTIRSTLFGPVFEDNPVLLQVLGVCSALAITNSLYTSLIMGVSLTAVCTFSNGVISALRHIIPSSLRIIIQMTVIATGVVVVDQVLQAFAPDAARTLSVFIGLIVTNCIVLGRAEAFAAKNSVGMSLLDGIGNGLGYTAVLVAVGTIRELFGAGTLLGVTIWPTATDGGLFVPNQLMLLPPSAFFIIGFFIWGLRAWKREQMEAPEYNEVKVRPEQQPDLVGKNAS</sequence>
<keyword evidence="2" id="KW-0813">Transport</keyword>
<evidence type="ECO:0000256" key="10">
    <source>
        <dbReference type="ARBA" id="ARBA00023065"/>
    </source>
</evidence>
<keyword evidence="5 15" id="KW-0812">Transmembrane</keyword>
<name>A0A0P1I0I8_9RHOB</name>
<dbReference type="GO" id="GO:0005886">
    <property type="term" value="C:plasma membrane"/>
    <property type="evidence" value="ECO:0007669"/>
    <property type="project" value="TreeGrafter"/>
</dbReference>